<reference evidence="1 2" key="1">
    <citation type="submission" date="2024-09" db="EMBL/GenBank/DDBJ databases">
        <title>Chromosome-scale assembly of Riccia sorocarpa.</title>
        <authorList>
            <person name="Paukszto L."/>
        </authorList>
    </citation>
    <scope>NUCLEOTIDE SEQUENCE [LARGE SCALE GENOMIC DNA]</scope>
    <source>
        <strain evidence="1">LP-2024</strain>
        <tissue evidence="1">Aerial parts of the thallus</tissue>
    </source>
</reference>
<organism evidence="1 2">
    <name type="scientific">Riccia sorocarpa</name>
    <dbReference type="NCBI Taxonomy" id="122646"/>
    <lineage>
        <taxon>Eukaryota</taxon>
        <taxon>Viridiplantae</taxon>
        <taxon>Streptophyta</taxon>
        <taxon>Embryophyta</taxon>
        <taxon>Marchantiophyta</taxon>
        <taxon>Marchantiopsida</taxon>
        <taxon>Marchantiidae</taxon>
        <taxon>Marchantiales</taxon>
        <taxon>Ricciaceae</taxon>
        <taxon>Riccia</taxon>
    </lineage>
</organism>
<evidence type="ECO:0000313" key="2">
    <source>
        <dbReference type="Proteomes" id="UP001633002"/>
    </source>
</evidence>
<sequence length="113" mass="12353">MAETSYSKTEDHGIEVKYLSYEVKGTAASSDLHRKELLSVSKQKEAASVDIAKAGAGAEDCNFEMPNLPPKSNAWVTKSLIAINKARRADNPYIDSVDPDWGSNIPDLDVQKI</sequence>
<dbReference type="Proteomes" id="UP001633002">
    <property type="component" value="Unassembled WGS sequence"/>
</dbReference>
<accession>A0ABD3GUD3</accession>
<dbReference type="EMBL" id="JBJQOH010000006">
    <property type="protein sequence ID" value="KAL3682833.1"/>
    <property type="molecule type" value="Genomic_DNA"/>
</dbReference>
<gene>
    <name evidence="1" type="ORF">R1sor_000855</name>
</gene>
<comment type="caution">
    <text evidence="1">The sequence shown here is derived from an EMBL/GenBank/DDBJ whole genome shotgun (WGS) entry which is preliminary data.</text>
</comment>
<proteinExistence type="predicted"/>
<name>A0ABD3GUD3_9MARC</name>
<evidence type="ECO:0000313" key="1">
    <source>
        <dbReference type="EMBL" id="KAL3682833.1"/>
    </source>
</evidence>
<keyword evidence="2" id="KW-1185">Reference proteome</keyword>
<protein>
    <submittedName>
        <fullName evidence="1">Uncharacterized protein</fullName>
    </submittedName>
</protein>
<dbReference type="AlphaFoldDB" id="A0ABD3GUD3"/>